<dbReference type="Proteomes" id="UP000195913">
    <property type="component" value="Unassembled WGS sequence"/>
</dbReference>
<accession>A0A1R4FKA0</accession>
<dbReference type="SUPFAM" id="SSF56112">
    <property type="entry name" value="Protein kinase-like (PK-like)"/>
    <property type="match status" value="1"/>
</dbReference>
<sequence length="306" mass="34100">MSTDLPETLEDVRALASRHDLALAEEGITFNESGLDYRVAFGHEDSEASQQWVLRIPRREDVSANLGEERAILEFVRPRLSVAVPDWRISTEELIAYPLLPGFPGLTLDDAGEPLWNVDTESEAYADSLARLLAELHTLDTDQAHAAGVPHEDPEQVRARWRADLERVRAEFVVSDDLIGGWEAWLADDGLWPQSTVFTHGELYPAHLLLDEHEDIVSVLDWTTARVSDPVVDFAFHCMISSAEIFERTVARYTELTGREEPRLAERCASLLAASPLSHALYALATGLEEHRAAAASMLNPETSDH</sequence>
<dbReference type="Pfam" id="PF01636">
    <property type="entry name" value="APH"/>
    <property type="match status" value="1"/>
</dbReference>
<keyword evidence="2" id="KW-0808">Transferase</keyword>
<evidence type="ECO:0000259" key="1">
    <source>
        <dbReference type="Pfam" id="PF01636"/>
    </source>
</evidence>
<reference evidence="2 3" key="1">
    <citation type="submission" date="2017-02" db="EMBL/GenBank/DDBJ databases">
        <authorList>
            <person name="Peterson S.W."/>
        </authorList>
    </citation>
    <scope>NUCLEOTIDE SEQUENCE [LARGE SCALE GENOMIC DNA]</scope>
    <source>
        <strain evidence="2 3">B Ar 00.02</strain>
    </source>
</reference>
<organism evidence="2 3">
    <name type="scientific">Arthrobacter rhombi</name>
    <dbReference type="NCBI Taxonomy" id="71253"/>
    <lineage>
        <taxon>Bacteria</taxon>
        <taxon>Bacillati</taxon>
        <taxon>Actinomycetota</taxon>
        <taxon>Actinomycetes</taxon>
        <taxon>Micrococcales</taxon>
        <taxon>Micrococcaceae</taxon>
        <taxon>Arthrobacter</taxon>
    </lineage>
</organism>
<dbReference type="GO" id="GO:0016740">
    <property type="term" value="F:transferase activity"/>
    <property type="evidence" value="ECO:0007669"/>
    <property type="project" value="UniProtKB-KW"/>
</dbReference>
<name>A0A1R4FKA0_9MICC</name>
<dbReference type="CDD" id="cd05152">
    <property type="entry name" value="MPH2"/>
    <property type="match status" value="1"/>
</dbReference>
<dbReference type="InterPro" id="IPR002575">
    <property type="entry name" value="Aminoglycoside_PTrfase"/>
</dbReference>
<dbReference type="InterPro" id="IPR051678">
    <property type="entry name" value="AGP_Transferase"/>
</dbReference>
<dbReference type="Gene3D" id="3.30.200.20">
    <property type="entry name" value="Phosphorylase Kinase, domain 1"/>
    <property type="match status" value="1"/>
</dbReference>
<evidence type="ECO:0000313" key="2">
    <source>
        <dbReference type="EMBL" id="SJM56316.1"/>
    </source>
</evidence>
<dbReference type="AlphaFoldDB" id="A0A1R4FKA0"/>
<evidence type="ECO:0000313" key="3">
    <source>
        <dbReference type="Proteomes" id="UP000195913"/>
    </source>
</evidence>
<dbReference type="PANTHER" id="PTHR21310">
    <property type="entry name" value="AMINOGLYCOSIDE PHOSPHOTRANSFERASE-RELATED-RELATED"/>
    <property type="match status" value="1"/>
</dbReference>
<feature type="domain" description="Aminoglycoside phosphotransferase" evidence="1">
    <location>
        <begin position="32"/>
        <end position="265"/>
    </location>
</feature>
<keyword evidence="3" id="KW-1185">Reference proteome</keyword>
<proteinExistence type="predicted"/>
<dbReference type="InterPro" id="IPR011009">
    <property type="entry name" value="Kinase-like_dom_sf"/>
</dbReference>
<dbReference type="Gene3D" id="3.90.1200.10">
    <property type="match status" value="1"/>
</dbReference>
<dbReference type="RefSeq" id="WP_086995976.1">
    <property type="nucleotide sequence ID" value="NZ_FUHW01000020.1"/>
</dbReference>
<dbReference type="EMBL" id="FUHW01000020">
    <property type="protein sequence ID" value="SJM56316.1"/>
    <property type="molecule type" value="Genomic_DNA"/>
</dbReference>
<gene>
    <name evidence="2" type="ORF">FM101_04380</name>
</gene>
<dbReference type="PANTHER" id="PTHR21310:SF15">
    <property type="entry name" value="AMINOGLYCOSIDE PHOSPHOTRANSFERASE DOMAIN-CONTAINING PROTEIN"/>
    <property type="match status" value="1"/>
</dbReference>
<protein>
    <submittedName>
        <fullName evidence="2">Putative phosphotransferase</fullName>
    </submittedName>
</protein>